<feature type="domain" description="Terminase ATPase subunit N-terminal" evidence="1">
    <location>
        <begin position="119"/>
        <end position="157"/>
    </location>
</feature>
<dbReference type="Pfam" id="PF06056">
    <property type="entry name" value="Terminase_5"/>
    <property type="match status" value="1"/>
</dbReference>
<evidence type="ECO:0000259" key="1">
    <source>
        <dbReference type="Pfam" id="PF06056"/>
    </source>
</evidence>
<dbReference type="AlphaFoldDB" id="A0A929MR29"/>
<evidence type="ECO:0000313" key="2">
    <source>
        <dbReference type="EMBL" id="MBF0934126.1"/>
    </source>
</evidence>
<gene>
    <name evidence="2" type="ORF">HXK00_00605</name>
</gene>
<proteinExistence type="predicted"/>
<protein>
    <recommendedName>
        <fullName evidence="1">Terminase ATPase subunit N-terminal domain-containing protein</fullName>
    </recommendedName>
</protein>
<reference evidence="2" key="1">
    <citation type="submission" date="2020-04" db="EMBL/GenBank/DDBJ databases">
        <title>Deep metagenomics examines the oral microbiome during advanced dental caries in children, revealing novel taxa and co-occurrences with host molecules.</title>
        <authorList>
            <person name="Baker J.L."/>
            <person name="Morton J.T."/>
            <person name="Dinis M."/>
            <person name="Alvarez R."/>
            <person name="Tran N.C."/>
            <person name="Knight R."/>
            <person name="Edlund A."/>
        </authorList>
    </citation>
    <scope>NUCLEOTIDE SEQUENCE</scope>
    <source>
        <strain evidence="2">JCVI_23_bin.16</strain>
    </source>
</reference>
<dbReference type="SUPFAM" id="SSF46689">
    <property type="entry name" value="Homeodomain-like"/>
    <property type="match status" value="1"/>
</dbReference>
<accession>A0A929MR29</accession>
<name>A0A929MR29_ABIDE</name>
<dbReference type="EMBL" id="JABZFV010000001">
    <property type="protein sequence ID" value="MBF0934126.1"/>
    <property type="molecule type" value="Genomic_DNA"/>
</dbReference>
<dbReference type="InterPro" id="IPR009057">
    <property type="entry name" value="Homeodomain-like_sf"/>
</dbReference>
<evidence type="ECO:0000313" key="3">
    <source>
        <dbReference type="Proteomes" id="UP000757900"/>
    </source>
</evidence>
<organism evidence="2 3">
    <name type="scientific">Abiotrophia defectiva</name>
    <name type="common">Streptococcus defectivus</name>
    <dbReference type="NCBI Taxonomy" id="46125"/>
    <lineage>
        <taxon>Bacteria</taxon>
        <taxon>Bacillati</taxon>
        <taxon>Bacillota</taxon>
        <taxon>Bacilli</taxon>
        <taxon>Lactobacillales</taxon>
        <taxon>Aerococcaceae</taxon>
        <taxon>Abiotrophia</taxon>
    </lineage>
</organism>
<dbReference type="Proteomes" id="UP000757900">
    <property type="component" value="Unassembled WGS sequence"/>
</dbReference>
<comment type="caution">
    <text evidence="2">The sequence shown here is derived from an EMBL/GenBank/DDBJ whole genome shotgun (WGS) entry which is preliminary data.</text>
</comment>
<dbReference type="Gene3D" id="1.10.10.60">
    <property type="entry name" value="Homeodomain-like"/>
    <property type="match status" value="1"/>
</dbReference>
<sequence>MSRKKEDYQLPKHNVLEETINHLIDEYNSGVSKRELQKRYGVSRANLEGIFSRNKDKIKTSRPTETHQQIIDLAEQGFMSYEICKKLNISNQLLEYYKKRYNIELVTPKFGKKLPQDKIDKARELYYEGESMKAISRIVGRSYKTIINWRTRFNWERKEENDN</sequence>
<dbReference type="InterPro" id="IPR010332">
    <property type="entry name" value="ATPase_terminase-su_N"/>
</dbReference>